<dbReference type="FunFam" id="3.60.70.12:FF:000001">
    <property type="entry name" value="Arginine biosynthesis bifunctional protein ArgJ, chloroplastic"/>
    <property type="match status" value="1"/>
</dbReference>
<dbReference type="EMBL" id="CP002826">
    <property type="protein sequence ID" value="AEI05150.1"/>
    <property type="molecule type" value="Genomic_DNA"/>
</dbReference>
<comment type="function">
    <text evidence="11">Catalyzes two activities which are involved in the cyclic version of arginine biosynthesis: the synthesis of N-acetylglutamate from glutamate and acetyl-CoA as the acetyl donor, and of ornithine by transacetylation between N(2)-acetylornithine and glutamate.</text>
</comment>
<name>B6JAC5_AFIC5</name>
<dbReference type="OrthoDB" id="9804242at2"/>
<comment type="pathway">
    <text evidence="11">Amino-acid biosynthesis; L-arginine biosynthesis; N(2)-acetyl-L-ornithine from L-glutamate: step 1/4.</text>
</comment>
<gene>
    <name evidence="11 12" type="primary">argJ</name>
    <name evidence="12" type="ordered locus">OCA5_c04250</name>
</gene>
<dbReference type="InterPro" id="IPR016117">
    <property type="entry name" value="ArgJ-like_dom_sf"/>
</dbReference>
<reference evidence="12 13" key="1">
    <citation type="journal article" date="2011" name="J. Bacteriol.">
        <title>Complete genome sequences of the chemolithoautotrophic Oligotropha carboxidovorans strains OM4 and OM5.</title>
        <authorList>
            <person name="Volland S."/>
            <person name="Rachinger M."/>
            <person name="Strittmatter A."/>
            <person name="Daniel R."/>
            <person name="Gottschalk G."/>
            <person name="Meyer O."/>
        </authorList>
    </citation>
    <scope>NUCLEOTIDE SEQUENCE [LARGE SCALE GENOMIC DNA]</scope>
    <source>
        <strain evidence="13">ATCC 49405 / DSM 1227 / KCTC 32145 / OM5</strain>
    </source>
</reference>
<evidence type="ECO:0000256" key="10">
    <source>
        <dbReference type="ARBA" id="ARBA00023315"/>
    </source>
</evidence>
<keyword evidence="13" id="KW-1185">Reference proteome</keyword>
<dbReference type="GO" id="GO:0004358">
    <property type="term" value="F:L-glutamate N-acetyltransferase activity, acting on acetyl-L-ornithine as donor"/>
    <property type="evidence" value="ECO:0007669"/>
    <property type="project" value="UniProtKB-UniRule"/>
</dbReference>
<dbReference type="STRING" id="504832.OCA5_c04250"/>
<feature type="binding site" evidence="11">
    <location>
        <position position="201"/>
    </location>
    <ligand>
        <name>substrate</name>
    </ligand>
</feature>
<feature type="site" description="Involved in the stabilization of negative charge on the oxyanion by the formation of the oxyanion hole" evidence="11">
    <location>
        <position position="128"/>
    </location>
</feature>
<dbReference type="InterPro" id="IPR002813">
    <property type="entry name" value="Arg_biosynth_ArgJ"/>
</dbReference>
<feature type="chain" id="PRO_5023311700" description="Arginine biosynthesis bifunctional protein ArgJ alpha chain" evidence="11">
    <location>
        <begin position="1"/>
        <end position="200"/>
    </location>
</feature>
<dbReference type="AlphaFoldDB" id="B6JAC5"/>
<dbReference type="NCBIfam" id="TIGR00120">
    <property type="entry name" value="ArgJ"/>
    <property type="match status" value="1"/>
</dbReference>
<dbReference type="CDD" id="cd02152">
    <property type="entry name" value="OAT"/>
    <property type="match status" value="1"/>
</dbReference>
<dbReference type="KEGG" id="ocg:OCA5_c04250"/>
<organism evidence="12 13">
    <name type="scientific">Afipia carboxidovorans (strain ATCC 49405 / DSM 1227 / KCTC 32145 / OM5)</name>
    <name type="common">Oligotropha carboxidovorans</name>
    <dbReference type="NCBI Taxonomy" id="504832"/>
    <lineage>
        <taxon>Bacteria</taxon>
        <taxon>Pseudomonadati</taxon>
        <taxon>Pseudomonadota</taxon>
        <taxon>Alphaproteobacteria</taxon>
        <taxon>Hyphomicrobiales</taxon>
        <taxon>Nitrobacteraceae</taxon>
        <taxon>Afipia</taxon>
    </lineage>
</organism>
<dbReference type="GO" id="GO:0006526">
    <property type="term" value="P:L-arginine biosynthetic process"/>
    <property type="evidence" value="ECO:0007669"/>
    <property type="project" value="UniProtKB-UniRule"/>
</dbReference>
<dbReference type="PANTHER" id="PTHR23100:SF0">
    <property type="entry name" value="ARGININE BIOSYNTHESIS BIFUNCTIONAL PROTEIN ARGJ, MITOCHONDRIAL"/>
    <property type="match status" value="1"/>
</dbReference>
<evidence type="ECO:0000313" key="13">
    <source>
        <dbReference type="Proteomes" id="UP000007730"/>
    </source>
</evidence>
<feature type="site" description="Cleavage; by autolysis" evidence="11">
    <location>
        <begin position="200"/>
        <end position="201"/>
    </location>
</feature>
<dbReference type="Gene3D" id="3.10.20.340">
    <property type="entry name" value="ArgJ beta chain, C-terminal domain"/>
    <property type="match status" value="1"/>
</dbReference>
<dbReference type="EC" id="2.3.1.35" evidence="11"/>
<accession>B6JAC5</accession>
<feature type="chain" id="PRO_5023311701" description="Arginine biosynthesis bifunctional protein ArgJ beta chain" evidence="11">
    <location>
        <begin position="201"/>
        <end position="417"/>
    </location>
</feature>
<comment type="pathway">
    <text evidence="11">Amino-acid biosynthesis; L-arginine biosynthesis; L-ornithine and N-acetyl-L-glutamate from L-glutamate and N(2)-acetyl-L-ornithine (cyclic): step 1/1.</text>
</comment>
<dbReference type="NCBIfam" id="NF003802">
    <property type="entry name" value="PRK05388.1"/>
    <property type="match status" value="1"/>
</dbReference>
<dbReference type="Gene3D" id="3.60.70.12">
    <property type="entry name" value="L-amino peptidase D-ALA esterase/amidase"/>
    <property type="match status" value="1"/>
</dbReference>
<keyword evidence="7 11" id="KW-0808">Transferase</keyword>
<comment type="subunit">
    <text evidence="3 11">Heterotetramer of two alpha and two beta chains.</text>
</comment>
<dbReference type="GO" id="GO:0005737">
    <property type="term" value="C:cytoplasm"/>
    <property type="evidence" value="ECO:0007669"/>
    <property type="project" value="UniProtKB-SubCell"/>
</dbReference>
<keyword evidence="6 11" id="KW-0028">Amino-acid biosynthesis</keyword>
<dbReference type="UniPathway" id="UPA00068">
    <property type="reaction ID" value="UER00106"/>
</dbReference>
<proteinExistence type="inferred from homology"/>
<evidence type="ECO:0000256" key="8">
    <source>
        <dbReference type="ARBA" id="ARBA00022813"/>
    </source>
</evidence>
<dbReference type="KEGG" id="oca:OCAR_4085"/>
<evidence type="ECO:0000256" key="7">
    <source>
        <dbReference type="ARBA" id="ARBA00022679"/>
    </source>
</evidence>
<feature type="site" description="Involved in the stabilization of negative charge on the oxyanion by the formation of the oxyanion hole" evidence="11">
    <location>
        <position position="127"/>
    </location>
</feature>
<evidence type="ECO:0000256" key="2">
    <source>
        <dbReference type="ARBA" id="ARBA00006774"/>
    </source>
</evidence>
<evidence type="ECO:0000256" key="11">
    <source>
        <dbReference type="HAMAP-Rule" id="MF_01106"/>
    </source>
</evidence>
<comment type="subcellular location">
    <subcellularLocation>
        <location evidence="1 11">Cytoplasm</location>
    </subcellularLocation>
</comment>
<dbReference type="SUPFAM" id="SSF56266">
    <property type="entry name" value="DmpA/ArgJ-like"/>
    <property type="match status" value="1"/>
</dbReference>
<evidence type="ECO:0000256" key="9">
    <source>
        <dbReference type="ARBA" id="ARBA00023268"/>
    </source>
</evidence>
<evidence type="ECO:0000256" key="1">
    <source>
        <dbReference type="ARBA" id="ARBA00004496"/>
    </source>
</evidence>
<dbReference type="Proteomes" id="UP000007730">
    <property type="component" value="Chromosome"/>
</dbReference>
<evidence type="ECO:0000313" key="12">
    <source>
        <dbReference type="EMBL" id="AEI05150.1"/>
    </source>
</evidence>
<dbReference type="PANTHER" id="PTHR23100">
    <property type="entry name" value="ARGININE BIOSYNTHESIS BIFUNCTIONAL PROTEIN ARGJ"/>
    <property type="match status" value="1"/>
</dbReference>
<keyword evidence="4 11" id="KW-0963">Cytoplasm</keyword>
<evidence type="ECO:0000256" key="4">
    <source>
        <dbReference type="ARBA" id="ARBA00022490"/>
    </source>
</evidence>
<sequence>MSTTVSPLAPASVPTLPVIAGVRLATAAAGIRYKGRTDVLLALFDEGTTVAGVFTKSKCPSAAVDWCRERLAGGKSSKGGLARALVVNSGNANAFTGKTGKAATKLTADIAARAIKANAGQIFLASTGVIGEPLDATKFNGVLDDLASRAAPESWEEAARAIMTTDTFPKLATKTVKLGKARVTINGIAKGAGMIAPDMATMLSFVFTDAPIAAPALQALLKSGVEDTFNAVTIDGDTSTSDTLLAFATGAAKDAPRISRASDPRLKAFAKAFREVLADLAEQVARDGEGARKLVEVLVEGAVSKASARRVAMSIANSPLVKTAIAGEDANWGRVVMAVGKAGEPADRDKLAIFFNGVRVAYKGMRDPSYDEAEVSALMKQPKITIKAALGLGKGRDRVLTCDLTKEYVAINGDYRS</sequence>
<feature type="binding site" evidence="11">
    <location>
        <position position="190"/>
    </location>
    <ligand>
        <name>substrate</name>
    </ligand>
</feature>
<evidence type="ECO:0000256" key="3">
    <source>
        <dbReference type="ARBA" id="ARBA00011475"/>
    </source>
</evidence>
<feature type="active site" description="Nucleophile" evidence="11">
    <location>
        <position position="201"/>
    </location>
</feature>
<dbReference type="GO" id="GO:0004042">
    <property type="term" value="F:L-glutamate N-acetyltransferase activity"/>
    <property type="evidence" value="ECO:0007669"/>
    <property type="project" value="UniProtKB-UniRule"/>
</dbReference>
<dbReference type="InterPro" id="IPR042195">
    <property type="entry name" value="ArgJ_beta_C"/>
</dbReference>
<dbReference type="PATRIC" id="fig|504832.7.peg.446"/>
<dbReference type="EC" id="2.3.1.1" evidence="11"/>
<feature type="binding site" evidence="11">
    <location>
        <position position="289"/>
    </location>
    <ligand>
        <name>substrate</name>
    </ligand>
</feature>
<dbReference type="FunFam" id="3.10.20.340:FF:000003">
    <property type="entry name" value="Arginine biosynthesis bifunctional protein ArgJ"/>
    <property type="match status" value="1"/>
</dbReference>
<feature type="binding site" evidence="11">
    <location>
        <position position="412"/>
    </location>
    <ligand>
        <name>substrate</name>
    </ligand>
</feature>
<dbReference type="HOGENOM" id="CLU_027172_1_0_5"/>
<dbReference type="eggNOG" id="COG1364">
    <property type="taxonomic scope" value="Bacteria"/>
</dbReference>
<evidence type="ECO:0000256" key="5">
    <source>
        <dbReference type="ARBA" id="ARBA00022571"/>
    </source>
</evidence>
<comment type="catalytic activity">
    <reaction evidence="11">
        <text>L-glutamate + acetyl-CoA = N-acetyl-L-glutamate + CoA + H(+)</text>
        <dbReference type="Rhea" id="RHEA:24292"/>
        <dbReference type="ChEBI" id="CHEBI:15378"/>
        <dbReference type="ChEBI" id="CHEBI:29985"/>
        <dbReference type="ChEBI" id="CHEBI:44337"/>
        <dbReference type="ChEBI" id="CHEBI:57287"/>
        <dbReference type="ChEBI" id="CHEBI:57288"/>
        <dbReference type="EC" id="2.3.1.1"/>
    </reaction>
</comment>
<keyword evidence="8 11" id="KW-0068">Autocatalytic cleavage</keyword>
<protein>
    <recommendedName>
        <fullName evidence="11">Arginine biosynthesis bifunctional protein ArgJ</fullName>
    </recommendedName>
    <domain>
        <recommendedName>
            <fullName evidence="11">Glutamate N-acetyltransferase</fullName>
            <ecNumber evidence="11">2.3.1.35</ecNumber>
        </recommendedName>
        <alternativeName>
            <fullName evidence="11">Ornithine acetyltransferase</fullName>
            <shortName evidence="11">OATase</shortName>
        </alternativeName>
        <alternativeName>
            <fullName evidence="11">Ornithine transacetylase</fullName>
        </alternativeName>
    </domain>
    <domain>
        <recommendedName>
            <fullName evidence="11">Amino-acid acetyltransferase</fullName>
            <ecNumber evidence="11">2.3.1.1</ecNumber>
        </recommendedName>
        <alternativeName>
            <fullName evidence="11">N-acetylglutamate synthase</fullName>
            <shortName evidence="11">AGSase</shortName>
        </alternativeName>
    </domain>
    <component>
        <recommendedName>
            <fullName evidence="11">Arginine biosynthesis bifunctional protein ArgJ alpha chain</fullName>
        </recommendedName>
    </component>
    <component>
        <recommendedName>
            <fullName evidence="11">Arginine biosynthesis bifunctional protein ArgJ beta chain</fullName>
        </recommendedName>
    </component>
</protein>
<dbReference type="Pfam" id="PF01960">
    <property type="entry name" value="ArgJ"/>
    <property type="match status" value="1"/>
</dbReference>
<keyword evidence="9 11" id="KW-0511">Multifunctional enzyme</keyword>
<comment type="catalytic activity">
    <reaction evidence="11">
        <text>N(2)-acetyl-L-ornithine + L-glutamate = N-acetyl-L-glutamate + L-ornithine</text>
        <dbReference type="Rhea" id="RHEA:15349"/>
        <dbReference type="ChEBI" id="CHEBI:29985"/>
        <dbReference type="ChEBI" id="CHEBI:44337"/>
        <dbReference type="ChEBI" id="CHEBI:46911"/>
        <dbReference type="ChEBI" id="CHEBI:57805"/>
        <dbReference type="EC" id="2.3.1.35"/>
    </reaction>
</comment>
<dbReference type="GO" id="GO:0006592">
    <property type="term" value="P:ornithine biosynthetic process"/>
    <property type="evidence" value="ECO:0007669"/>
    <property type="project" value="TreeGrafter"/>
</dbReference>
<comment type="similarity">
    <text evidence="2 11">Belongs to the ArgJ family.</text>
</comment>
<evidence type="ECO:0000256" key="6">
    <source>
        <dbReference type="ARBA" id="ARBA00022605"/>
    </source>
</evidence>
<dbReference type="MEROPS" id="T05.001"/>
<feature type="binding site" evidence="11">
    <location>
        <position position="417"/>
    </location>
    <ligand>
        <name>substrate</name>
    </ligand>
</feature>
<dbReference type="HAMAP" id="MF_01106">
    <property type="entry name" value="ArgJ"/>
    <property type="match status" value="1"/>
</dbReference>
<feature type="binding site" evidence="11">
    <location>
        <position position="164"/>
    </location>
    <ligand>
        <name>substrate</name>
    </ligand>
</feature>
<keyword evidence="5 11" id="KW-0055">Arginine biosynthesis</keyword>
<dbReference type="RefSeq" id="WP_012561267.1">
    <property type="nucleotide sequence ID" value="NC_011386.1"/>
</dbReference>
<keyword evidence="10 11" id="KW-0012">Acyltransferase</keyword>